<sequence length="108" mass="12389">MSVVDPGVAVHRLYLDPHFEKLRKDNLQLNLDKCVFGVRSEKLLTKDCEQSFQRGIKPNPDKIEAFQAMESPKTQKEAQRLTGRIAALTRFISQAKDRSLPFFKATKK</sequence>
<comment type="caution">
    <text evidence="1">The sequence shown here is derived from an EMBL/GenBank/DDBJ whole genome shotgun (WGS) entry which is preliminary data.</text>
</comment>
<dbReference type="SUPFAM" id="SSF56672">
    <property type="entry name" value="DNA/RNA polymerases"/>
    <property type="match status" value="1"/>
</dbReference>
<proteinExistence type="predicted"/>
<evidence type="ECO:0000313" key="2">
    <source>
        <dbReference type="Proteomes" id="UP001454036"/>
    </source>
</evidence>
<dbReference type="Proteomes" id="UP001454036">
    <property type="component" value="Unassembled WGS sequence"/>
</dbReference>
<gene>
    <name evidence="1" type="ORF">LIER_26766</name>
</gene>
<keyword evidence="2" id="KW-1185">Reference proteome</keyword>
<dbReference type="InterPro" id="IPR043128">
    <property type="entry name" value="Rev_trsase/Diguanyl_cyclase"/>
</dbReference>
<reference evidence="1 2" key="1">
    <citation type="submission" date="2024-01" db="EMBL/GenBank/DDBJ databases">
        <title>The complete chloroplast genome sequence of Lithospermum erythrorhizon: insights into the phylogenetic relationship among Boraginaceae species and the maternal lineages of purple gromwells.</title>
        <authorList>
            <person name="Okada T."/>
            <person name="Watanabe K."/>
        </authorList>
    </citation>
    <scope>NUCLEOTIDE SEQUENCE [LARGE SCALE GENOMIC DNA]</scope>
</reference>
<evidence type="ECO:0000313" key="1">
    <source>
        <dbReference type="EMBL" id="GAA0173073.1"/>
    </source>
</evidence>
<name>A0AAV3RDS0_LITER</name>
<organism evidence="1 2">
    <name type="scientific">Lithospermum erythrorhizon</name>
    <name type="common">Purple gromwell</name>
    <name type="synonym">Lithospermum officinale var. erythrorhizon</name>
    <dbReference type="NCBI Taxonomy" id="34254"/>
    <lineage>
        <taxon>Eukaryota</taxon>
        <taxon>Viridiplantae</taxon>
        <taxon>Streptophyta</taxon>
        <taxon>Embryophyta</taxon>
        <taxon>Tracheophyta</taxon>
        <taxon>Spermatophyta</taxon>
        <taxon>Magnoliopsida</taxon>
        <taxon>eudicotyledons</taxon>
        <taxon>Gunneridae</taxon>
        <taxon>Pentapetalae</taxon>
        <taxon>asterids</taxon>
        <taxon>lamiids</taxon>
        <taxon>Boraginales</taxon>
        <taxon>Boraginaceae</taxon>
        <taxon>Boraginoideae</taxon>
        <taxon>Lithospermeae</taxon>
        <taxon>Lithospermum</taxon>
    </lineage>
</organism>
<dbReference type="EMBL" id="BAABME010008433">
    <property type="protein sequence ID" value="GAA0173073.1"/>
    <property type="molecule type" value="Genomic_DNA"/>
</dbReference>
<dbReference type="Gene3D" id="3.30.70.270">
    <property type="match status" value="1"/>
</dbReference>
<protein>
    <submittedName>
        <fullName evidence="1">Uncharacterized protein</fullName>
    </submittedName>
</protein>
<dbReference type="AlphaFoldDB" id="A0AAV3RDS0"/>
<accession>A0AAV3RDS0</accession>
<dbReference type="InterPro" id="IPR043502">
    <property type="entry name" value="DNA/RNA_pol_sf"/>
</dbReference>